<name>A0A1L9C443_9EURY</name>
<reference evidence="1 4" key="1">
    <citation type="submission" date="2014-12" db="EMBL/GenBank/DDBJ databases">
        <title>The genome sequence of Methanohalophilus portucalensis strain FDF1.</title>
        <authorList>
            <person name="Lai M.-C."/>
            <person name="Lai S.-J."/>
        </authorList>
    </citation>
    <scope>NUCLEOTIDE SEQUENCE [LARGE SCALE GENOMIC DNA]</scope>
    <source>
        <strain evidence="1 4">FDF-1</strain>
    </source>
</reference>
<keyword evidence="5" id="KW-1185">Reference proteome</keyword>
<protein>
    <submittedName>
        <fullName evidence="1">Uncharacterized protein</fullName>
    </submittedName>
</protein>
<dbReference type="Proteomes" id="UP000278252">
    <property type="component" value="Unassembled WGS sequence"/>
</dbReference>
<gene>
    <name evidence="2" type="ORF">EFE41_05430</name>
    <name evidence="1" type="ORF">MPF_1093</name>
    <name evidence="3" type="ORF">SAMN06264941_1776</name>
</gene>
<evidence type="ECO:0000313" key="3">
    <source>
        <dbReference type="EMBL" id="SMH42343.1"/>
    </source>
</evidence>
<dbReference type="EMBL" id="RJJH01000010">
    <property type="protein sequence ID" value="RNI11651.1"/>
    <property type="molecule type" value="Genomic_DNA"/>
</dbReference>
<organism evidence="1 4">
    <name type="scientific">Methanohalophilus portucalensis FDF-1</name>
    <dbReference type="NCBI Taxonomy" id="523843"/>
    <lineage>
        <taxon>Archaea</taxon>
        <taxon>Methanobacteriati</taxon>
        <taxon>Methanobacteriota</taxon>
        <taxon>Stenosarchaea group</taxon>
        <taxon>Methanomicrobia</taxon>
        <taxon>Methanosarcinales</taxon>
        <taxon>Methanosarcinaceae</taxon>
        <taxon>Methanohalophilus</taxon>
    </lineage>
</organism>
<accession>A0A1L9C443</accession>
<reference evidence="5" key="2">
    <citation type="submission" date="2017-04" db="EMBL/GenBank/DDBJ databases">
        <authorList>
            <person name="Varghese N."/>
            <person name="Submissions S."/>
        </authorList>
    </citation>
    <scope>NUCLEOTIDE SEQUENCE [LARGE SCALE GENOMIC DNA]</scope>
    <source>
        <strain evidence="5">FDF-1</strain>
    </source>
</reference>
<reference evidence="3" key="3">
    <citation type="submission" date="2017-04" db="EMBL/GenBank/DDBJ databases">
        <authorList>
            <person name="Afonso C.L."/>
            <person name="Miller P.J."/>
            <person name="Scott M.A."/>
            <person name="Spackman E."/>
            <person name="Goraichik I."/>
            <person name="Dimitrov K.M."/>
            <person name="Suarez D.L."/>
            <person name="Swayne D.E."/>
        </authorList>
    </citation>
    <scope>NUCLEOTIDE SEQUENCE [LARGE SCALE GENOMIC DNA]</scope>
    <source>
        <strain evidence="3">FDF-1</strain>
    </source>
</reference>
<dbReference type="OrthoDB" id="120887at2157"/>
<reference evidence="2 6" key="4">
    <citation type="submission" date="2018-10" db="EMBL/GenBank/DDBJ databases">
        <title>Cultivation of a novel Methanohalophilus strain from Kebrit Deep of the Red Sea and a genomic comparison of members of the genus Methanohalophilus.</title>
        <authorList>
            <person name="Guan Y."/>
            <person name="Ngugi D.K."/>
            <person name="Stingl U."/>
        </authorList>
    </citation>
    <scope>NUCLEOTIDE SEQUENCE [LARGE SCALE GENOMIC DNA]</scope>
    <source>
        <strain evidence="2 6">DSM 7471</strain>
    </source>
</reference>
<dbReference type="AlphaFoldDB" id="A0A1L9C443"/>
<dbReference type="Proteomes" id="UP000185713">
    <property type="component" value="Unassembled WGS sequence"/>
</dbReference>
<evidence type="ECO:0000313" key="6">
    <source>
        <dbReference type="Proteomes" id="UP000278252"/>
    </source>
</evidence>
<proteinExistence type="predicted"/>
<evidence type="ECO:0000313" key="5">
    <source>
        <dbReference type="Proteomes" id="UP000193969"/>
    </source>
</evidence>
<dbReference type="RefSeq" id="WP_072359849.1">
    <property type="nucleotide sequence ID" value="NZ_FXBN01000003.1"/>
</dbReference>
<dbReference type="EMBL" id="JWTK01000003">
    <property type="protein sequence ID" value="OJH49226.1"/>
    <property type="molecule type" value="Genomic_DNA"/>
</dbReference>
<dbReference type="Proteomes" id="UP000193969">
    <property type="component" value="Unassembled WGS sequence"/>
</dbReference>
<evidence type="ECO:0000313" key="2">
    <source>
        <dbReference type="EMBL" id="RNI11651.1"/>
    </source>
</evidence>
<evidence type="ECO:0000313" key="1">
    <source>
        <dbReference type="EMBL" id="OJH49226.1"/>
    </source>
</evidence>
<dbReference type="EMBL" id="FXBN01000003">
    <property type="protein sequence ID" value="SMH42343.1"/>
    <property type="molecule type" value="Genomic_DNA"/>
</dbReference>
<evidence type="ECO:0000313" key="4">
    <source>
        <dbReference type="Proteomes" id="UP000185713"/>
    </source>
</evidence>
<sequence>MSVLRDMGCNVPSRIVSNFDPFYNPQKIEGMIIGNDLDSLLSASFLKTKFGWDIVGVYDYKTLSFSDKVGDFHNKLLEGKYIAVDLDIYHPCIFSIGHHIIGSSCQDCLEGHSNSLNPNLLRGIYLQNYRRKYPLSTIHFLLWLFESEDGLDIKTRSLVWLADSSYVNGQRHRFRSNVHEWVMNFFRSQAFLDSFELIDTYKFEYLLSDWLFPLLEGTGLNISRGQVRSYHLGLSGYQCQWTSTENERDCIIAMLELIEHITGWCKPVFPRKFIDIKGVRRSIFLSDIFNNSTNLDSFLLRNNVFSFVFPTSKTINYTTGIKL</sequence>